<dbReference type="GO" id="GO:0005525">
    <property type="term" value="F:GTP binding"/>
    <property type="evidence" value="ECO:0007669"/>
    <property type="project" value="InterPro"/>
</dbReference>
<evidence type="ECO:0000313" key="3">
    <source>
        <dbReference type="Proteomes" id="UP001234581"/>
    </source>
</evidence>
<dbReference type="Proteomes" id="UP001234581">
    <property type="component" value="Unassembled WGS sequence"/>
</dbReference>
<dbReference type="GeneID" id="83208418"/>
<dbReference type="RefSeq" id="XP_058347736.1">
    <property type="nucleotide sequence ID" value="XM_058481098.1"/>
</dbReference>
<dbReference type="PRINTS" id="PR00449">
    <property type="entry name" value="RASTRNSFRMNG"/>
</dbReference>
<dbReference type="SMART" id="SM00174">
    <property type="entry name" value="RHO"/>
    <property type="match status" value="1"/>
</dbReference>
<evidence type="ECO:0000256" key="1">
    <source>
        <dbReference type="ARBA" id="ARBA00006270"/>
    </source>
</evidence>
<dbReference type="GO" id="GO:0003924">
    <property type="term" value="F:GTPase activity"/>
    <property type="evidence" value="ECO:0007669"/>
    <property type="project" value="InterPro"/>
</dbReference>
<dbReference type="InterPro" id="IPR001806">
    <property type="entry name" value="Small_GTPase"/>
</dbReference>
<dbReference type="CDD" id="cd00154">
    <property type="entry name" value="Rab"/>
    <property type="match status" value="1"/>
</dbReference>
<dbReference type="NCBIfam" id="TIGR00231">
    <property type="entry name" value="small_GTP"/>
    <property type="match status" value="1"/>
</dbReference>
<dbReference type="EMBL" id="JARTCD010000003">
    <property type="protein sequence ID" value="KAJ8662823.1"/>
    <property type="molecule type" value="Genomic_DNA"/>
</dbReference>
<dbReference type="InterPro" id="IPR027417">
    <property type="entry name" value="P-loop_NTPase"/>
</dbReference>
<organism evidence="2 3">
    <name type="scientific">Lichtheimia ornata</name>
    <dbReference type="NCBI Taxonomy" id="688661"/>
    <lineage>
        <taxon>Eukaryota</taxon>
        <taxon>Fungi</taxon>
        <taxon>Fungi incertae sedis</taxon>
        <taxon>Mucoromycota</taxon>
        <taxon>Mucoromycotina</taxon>
        <taxon>Mucoromycetes</taxon>
        <taxon>Mucorales</taxon>
        <taxon>Lichtheimiaceae</taxon>
        <taxon>Lichtheimia</taxon>
    </lineage>
</organism>
<name>A0AAD8DI60_9FUNG</name>
<dbReference type="Gene3D" id="3.40.50.300">
    <property type="entry name" value="P-loop containing nucleotide triphosphate hydrolases"/>
    <property type="match status" value="1"/>
</dbReference>
<keyword evidence="3" id="KW-1185">Reference proteome</keyword>
<dbReference type="SMART" id="SM00176">
    <property type="entry name" value="RAN"/>
    <property type="match status" value="1"/>
</dbReference>
<gene>
    <name evidence="2" type="ORF">O0I10_000999</name>
</gene>
<reference evidence="2 3" key="1">
    <citation type="submission" date="2023-03" db="EMBL/GenBank/DDBJ databases">
        <title>Genome sequence of Lichtheimia ornata CBS 291.66.</title>
        <authorList>
            <person name="Mohabir J.T."/>
            <person name="Shea T.P."/>
            <person name="Kurbessoian T."/>
            <person name="Berby B."/>
            <person name="Fontaine J."/>
            <person name="Livny J."/>
            <person name="Gnirke A."/>
            <person name="Stajich J.E."/>
            <person name="Cuomo C.A."/>
        </authorList>
    </citation>
    <scope>NUCLEOTIDE SEQUENCE [LARGE SCALE GENOMIC DNA]</scope>
    <source>
        <strain evidence="2">CBS 291.66</strain>
    </source>
</reference>
<accession>A0AAD8DI60</accession>
<dbReference type="FunFam" id="3.40.50.300:FF:001329">
    <property type="entry name" value="Small GTP-binding protein, putative"/>
    <property type="match status" value="1"/>
</dbReference>
<dbReference type="PROSITE" id="PS51420">
    <property type="entry name" value="RHO"/>
    <property type="match status" value="1"/>
</dbReference>
<evidence type="ECO:0000313" key="2">
    <source>
        <dbReference type="EMBL" id="KAJ8662823.1"/>
    </source>
</evidence>
<dbReference type="Pfam" id="PF00071">
    <property type="entry name" value="Ras"/>
    <property type="match status" value="1"/>
</dbReference>
<sequence>METNEQHDEYMLKFVLVGDSGVGKTSLISRFICNEFNAESKSTLGVDFGSTFAQMKDNRRIKLQVWDISGKERYQGIAPTYYRGAQCAFLLFDPTSLSSFVNLQVHWLEEIRRYASQRIKLVLIANKADLVKEGQQQREISIQAAEKYASDHDMLFFETSALEDNTHIADVFQSVAADIYDTLVSPSTDDG</sequence>
<dbReference type="PROSITE" id="PS51419">
    <property type="entry name" value="RAB"/>
    <property type="match status" value="1"/>
</dbReference>
<dbReference type="PANTHER" id="PTHR47979">
    <property type="entry name" value="DRAB11-RELATED"/>
    <property type="match status" value="1"/>
</dbReference>
<dbReference type="SMART" id="SM00175">
    <property type="entry name" value="RAB"/>
    <property type="match status" value="1"/>
</dbReference>
<comment type="similarity">
    <text evidence="1">Belongs to the small GTPase superfamily. Rab family.</text>
</comment>
<dbReference type="InterPro" id="IPR005225">
    <property type="entry name" value="Small_GTP-bd"/>
</dbReference>
<dbReference type="PROSITE" id="PS51421">
    <property type="entry name" value="RAS"/>
    <property type="match status" value="1"/>
</dbReference>
<dbReference type="SUPFAM" id="SSF52540">
    <property type="entry name" value="P-loop containing nucleoside triphosphate hydrolases"/>
    <property type="match status" value="1"/>
</dbReference>
<dbReference type="InterPro" id="IPR050209">
    <property type="entry name" value="Rab_GTPases_membrane_traffic"/>
</dbReference>
<protein>
    <submittedName>
        <fullName evidence="2">Uncharacterized protein</fullName>
    </submittedName>
</protein>
<comment type="caution">
    <text evidence="2">The sequence shown here is derived from an EMBL/GenBank/DDBJ whole genome shotgun (WGS) entry which is preliminary data.</text>
</comment>
<proteinExistence type="inferred from homology"/>
<dbReference type="SMART" id="SM00173">
    <property type="entry name" value="RAS"/>
    <property type="match status" value="1"/>
</dbReference>
<dbReference type="AlphaFoldDB" id="A0AAD8DI60"/>